<dbReference type="OrthoDB" id="5738121at2"/>
<evidence type="ECO:0000313" key="4">
    <source>
        <dbReference type="Proteomes" id="UP000188929"/>
    </source>
</evidence>
<evidence type="ECO:0000313" key="3">
    <source>
        <dbReference type="EMBL" id="ONH27335.1"/>
    </source>
</evidence>
<dbReference type="GO" id="GO:0016491">
    <property type="term" value="F:oxidoreductase activity"/>
    <property type="evidence" value="ECO:0007669"/>
    <property type="project" value="UniProtKB-KW"/>
</dbReference>
<feature type="domain" description="Pyrroline-5-carboxylate reductase catalytic N-terminal" evidence="2">
    <location>
        <begin position="2"/>
        <end position="95"/>
    </location>
</feature>
<sequence>MRIGILGTGALAAALGTGWARAGHELVIGGRSRAKADALAERLGGTARAATPREAATGRDAVLLAVLWTGVEDILRDVEAADGTLAGTPLIDPTNAVSHGVGVLLTEHGGSAAGRIAELAPGAHVVKAFHLFPADQWTRYPAGGGNSGPAATVAICGDDADALRITSDLIRDVGGIPAVLGPLDRARQLEDVAGFVIGLAFAGFDPASAVPHVPTGTVST</sequence>
<keyword evidence="1" id="KW-0560">Oxidoreductase</keyword>
<proteinExistence type="predicted"/>
<accession>A0A1V2I6V7</accession>
<dbReference type="Pfam" id="PF03807">
    <property type="entry name" value="F420_oxidored"/>
    <property type="match status" value="1"/>
</dbReference>
<name>A0A1V2I6V7_9ACTN</name>
<reference evidence="4" key="1">
    <citation type="submission" date="2016-10" db="EMBL/GenBank/DDBJ databases">
        <title>Frankia sp. NRRL B-16386 Genome sequencing.</title>
        <authorList>
            <person name="Ghodhbane-Gtari F."/>
            <person name="Swanson E."/>
            <person name="Gueddou A."/>
            <person name="Hezbri K."/>
            <person name="Ktari K."/>
            <person name="Nouioui I."/>
            <person name="Morris K."/>
            <person name="Simpson S."/>
            <person name="Abebe-Akele F."/>
            <person name="Thomas K."/>
            <person name="Gtari M."/>
            <person name="Tisa L.S."/>
        </authorList>
    </citation>
    <scope>NUCLEOTIDE SEQUENCE [LARGE SCALE GENOMIC DNA]</scope>
    <source>
        <strain evidence="4">NRRL B-16386</strain>
    </source>
</reference>
<comment type="caution">
    <text evidence="3">The sequence shown here is derived from an EMBL/GenBank/DDBJ whole genome shotgun (WGS) entry which is preliminary data.</text>
</comment>
<dbReference type="SUPFAM" id="SSF51735">
    <property type="entry name" value="NAD(P)-binding Rossmann-fold domains"/>
    <property type="match status" value="1"/>
</dbReference>
<dbReference type="InterPro" id="IPR028939">
    <property type="entry name" value="P5C_Rdtase_cat_N"/>
</dbReference>
<gene>
    <name evidence="3" type="ORF">BL253_22310</name>
</gene>
<dbReference type="Gene3D" id="3.40.50.720">
    <property type="entry name" value="NAD(P)-binding Rossmann-like Domain"/>
    <property type="match status" value="1"/>
</dbReference>
<dbReference type="InterPro" id="IPR036291">
    <property type="entry name" value="NAD(P)-bd_dom_sf"/>
</dbReference>
<organism evidence="3 4">
    <name type="scientific">Pseudofrankia asymbiotica</name>
    <dbReference type="NCBI Taxonomy" id="1834516"/>
    <lineage>
        <taxon>Bacteria</taxon>
        <taxon>Bacillati</taxon>
        <taxon>Actinomycetota</taxon>
        <taxon>Actinomycetes</taxon>
        <taxon>Frankiales</taxon>
        <taxon>Frankiaceae</taxon>
        <taxon>Pseudofrankia</taxon>
    </lineage>
</organism>
<dbReference type="STRING" id="1834516.BL253_22310"/>
<protein>
    <submittedName>
        <fullName evidence="3">NADP oxidoreductase</fullName>
    </submittedName>
</protein>
<dbReference type="PANTHER" id="PTHR14239">
    <property type="entry name" value="DUDULIN-RELATED"/>
    <property type="match status" value="1"/>
</dbReference>
<dbReference type="EMBL" id="MOMC01000046">
    <property type="protein sequence ID" value="ONH27335.1"/>
    <property type="molecule type" value="Genomic_DNA"/>
</dbReference>
<dbReference type="Proteomes" id="UP000188929">
    <property type="component" value="Unassembled WGS sequence"/>
</dbReference>
<evidence type="ECO:0000256" key="1">
    <source>
        <dbReference type="ARBA" id="ARBA00023002"/>
    </source>
</evidence>
<evidence type="ECO:0000259" key="2">
    <source>
        <dbReference type="Pfam" id="PF03807"/>
    </source>
</evidence>
<dbReference type="InterPro" id="IPR051267">
    <property type="entry name" value="STEAP_metalloreductase"/>
</dbReference>
<dbReference type="AlphaFoldDB" id="A0A1V2I6V7"/>
<keyword evidence="4" id="KW-1185">Reference proteome</keyword>
<dbReference type="RefSeq" id="WP_076819174.1">
    <property type="nucleotide sequence ID" value="NZ_MOMC01000046.1"/>
</dbReference>